<evidence type="ECO:0000256" key="16">
    <source>
        <dbReference type="ARBA" id="ARBA00023157"/>
    </source>
</evidence>
<dbReference type="AlphaFoldDB" id="B4PQ45"/>
<dbReference type="Pfam" id="PF01433">
    <property type="entry name" value="Peptidase_M1"/>
    <property type="match status" value="1"/>
</dbReference>
<evidence type="ECO:0000256" key="4">
    <source>
        <dbReference type="ARBA" id="ARBA00010136"/>
    </source>
</evidence>
<evidence type="ECO:0000259" key="26">
    <source>
        <dbReference type="Pfam" id="PF17900"/>
    </source>
</evidence>
<feature type="domain" description="Aminopeptidase N-like N-terminal" evidence="26">
    <location>
        <begin position="33"/>
        <end position="228"/>
    </location>
</feature>
<dbReference type="PANTHER" id="PTHR11533:SF253">
    <property type="entry name" value="AMINOPEPTIDASE-RELATED"/>
    <property type="match status" value="1"/>
</dbReference>
<dbReference type="GO" id="GO:0005737">
    <property type="term" value="C:cytoplasm"/>
    <property type="evidence" value="ECO:0007669"/>
    <property type="project" value="TreeGrafter"/>
</dbReference>
<evidence type="ECO:0000256" key="13">
    <source>
        <dbReference type="ARBA" id="ARBA00022989"/>
    </source>
</evidence>
<evidence type="ECO:0000256" key="23">
    <source>
        <dbReference type="SAM" id="SignalP"/>
    </source>
</evidence>
<dbReference type="GO" id="GO:0016285">
    <property type="term" value="F:alanyl aminopeptidase activity"/>
    <property type="evidence" value="ECO:0007669"/>
    <property type="project" value="UniProtKB-EC"/>
</dbReference>
<evidence type="ECO:0000256" key="5">
    <source>
        <dbReference type="ARBA" id="ARBA00022475"/>
    </source>
</evidence>
<keyword evidence="7 22" id="KW-0645">Protease</keyword>
<keyword evidence="22" id="KW-0031">Aminopeptidase</keyword>
<dbReference type="GO" id="GO:0042277">
    <property type="term" value="F:peptide binding"/>
    <property type="evidence" value="ECO:0007669"/>
    <property type="project" value="TreeGrafter"/>
</dbReference>
<evidence type="ECO:0000256" key="15">
    <source>
        <dbReference type="ARBA" id="ARBA00023136"/>
    </source>
</evidence>
<keyword evidence="13" id="KW-1133">Transmembrane helix</keyword>
<feature type="chain" id="PRO_5002822322" description="Aminopeptidase" evidence="23">
    <location>
        <begin position="19"/>
        <end position="924"/>
    </location>
</feature>
<dbReference type="InterPro" id="IPR024571">
    <property type="entry name" value="ERAP1-like_C_dom"/>
</dbReference>
<comment type="catalytic activity">
    <reaction evidence="1">
        <text>Release of an N-terminal amino acid, Xaa-|-Yaa- from a peptide, amide or arylamide. Xaa is preferably Ala, but may be most amino acids including Pro (slow action). When a terminal hydrophobic residue is followed by a prolyl residue, the two may be released as an intact Xaa-Pro dipeptide.</text>
        <dbReference type="EC" id="3.4.11.2"/>
    </reaction>
</comment>
<dbReference type="MEROPS" id="M01.A09"/>
<dbReference type="GO" id="GO:0006508">
    <property type="term" value="P:proteolysis"/>
    <property type="evidence" value="ECO:0007669"/>
    <property type="project" value="UniProtKB-KW"/>
</dbReference>
<dbReference type="HOGENOM" id="CLU_003705_2_0_1"/>
<keyword evidence="28" id="KW-1185">Reference proteome</keyword>
<dbReference type="Gene3D" id="2.60.40.1730">
    <property type="entry name" value="tricorn interacting facor f3 domain"/>
    <property type="match status" value="1"/>
</dbReference>
<keyword evidence="11 22" id="KW-0378">Hydrolase</keyword>
<dbReference type="InterPro" id="IPR042097">
    <property type="entry name" value="Aminopeptidase_N-like_N_sf"/>
</dbReference>
<keyword evidence="10 23" id="KW-0732">Signal</keyword>
<dbReference type="CDD" id="cd09601">
    <property type="entry name" value="M1_APN-Q_like"/>
    <property type="match status" value="1"/>
</dbReference>
<comment type="similarity">
    <text evidence="4 22">Belongs to the peptidase M1 family.</text>
</comment>
<dbReference type="FunFam" id="2.60.40.1730:FF:000016">
    <property type="entry name" value="Aminopeptidase"/>
    <property type="match status" value="1"/>
</dbReference>
<dbReference type="eggNOG" id="KOG1046">
    <property type="taxonomic scope" value="Eukaryota"/>
</dbReference>
<feature type="domain" description="ERAP1-like C-terminal" evidence="25">
    <location>
        <begin position="574"/>
        <end position="902"/>
    </location>
</feature>
<comment type="subcellular location">
    <subcellularLocation>
        <location evidence="3">Cell membrane</location>
        <topology evidence="3">Lipid-anchor</topology>
        <topology evidence="3">GPI-anchor</topology>
    </subcellularLocation>
    <subcellularLocation>
        <location evidence="2">Membrane</location>
        <topology evidence="2">Single-pass membrane protein</topology>
    </subcellularLocation>
</comment>
<evidence type="ECO:0000259" key="24">
    <source>
        <dbReference type="Pfam" id="PF01433"/>
    </source>
</evidence>
<feature type="active site" description="Proton acceptor" evidence="19">
    <location>
        <position position="336"/>
    </location>
</feature>
<dbReference type="GO" id="GO:0043171">
    <property type="term" value="P:peptide catabolic process"/>
    <property type="evidence" value="ECO:0007669"/>
    <property type="project" value="TreeGrafter"/>
</dbReference>
<dbReference type="GO" id="GO:0005615">
    <property type="term" value="C:extracellular space"/>
    <property type="evidence" value="ECO:0007669"/>
    <property type="project" value="TreeGrafter"/>
</dbReference>
<evidence type="ECO:0000256" key="21">
    <source>
        <dbReference type="PIRSR" id="PIRSR634016-4"/>
    </source>
</evidence>
<keyword evidence="9 20" id="KW-0479">Metal-binding</keyword>
<name>B4PQ45_DROYA</name>
<feature type="binding site" evidence="20">
    <location>
        <position position="339"/>
    </location>
    <ligand>
        <name>Zn(2+)</name>
        <dbReference type="ChEBI" id="CHEBI:29105"/>
        <note>catalytic</note>
    </ligand>
</feature>
<keyword evidence="15" id="KW-0472">Membrane</keyword>
<evidence type="ECO:0000256" key="17">
    <source>
        <dbReference type="ARBA" id="ARBA00023180"/>
    </source>
</evidence>
<dbReference type="SUPFAM" id="SSF63737">
    <property type="entry name" value="Leukotriene A4 hydrolase N-terminal domain"/>
    <property type="match status" value="1"/>
</dbReference>
<dbReference type="InterPro" id="IPR014782">
    <property type="entry name" value="Peptidase_M1_dom"/>
</dbReference>
<keyword evidence="12 20" id="KW-0862">Zinc</keyword>
<proteinExistence type="inferred from homology"/>
<keyword evidence="18" id="KW-0449">Lipoprotein</keyword>
<dbReference type="Proteomes" id="UP000002282">
    <property type="component" value="Chromosome 3R"/>
</dbReference>
<dbReference type="PhylomeDB" id="B4PQ45"/>
<dbReference type="PANTHER" id="PTHR11533">
    <property type="entry name" value="PROTEASE M1 ZINC METALLOPROTEASE"/>
    <property type="match status" value="1"/>
</dbReference>
<dbReference type="SMR" id="B4PQ45"/>
<evidence type="ECO:0000256" key="2">
    <source>
        <dbReference type="ARBA" id="ARBA00004167"/>
    </source>
</evidence>
<keyword evidence="16" id="KW-1015">Disulfide bond</keyword>
<evidence type="ECO:0000259" key="25">
    <source>
        <dbReference type="Pfam" id="PF11838"/>
    </source>
</evidence>
<dbReference type="OrthoDB" id="510539at2759"/>
<dbReference type="Gene3D" id="2.60.40.1910">
    <property type="match status" value="1"/>
</dbReference>
<keyword evidence="17" id="KW-0325">Glycoprotein</keyword>
<keyword evidence="6" id="KW-0336">GPI-anchor</keyword>
<feature type="signal peptide" evidence="23">
    <location>
        <begin position="1"/>
        <end position="18"/>
    </location>
</feature>
<sequence length="924" mass="106985">MKWFVLMVIALGLGLATTSSTYNHYRLPTSLRPLKYHLRVLTHLENAENFRFGGNVKIEIQILENTNNITLHSKELTIDETKTTLRQMSGEDSKDNCVFSTEVNTANDFYILHSCKELLAGHVYELSLQFSSILLDRLDGYYRSSYVDPVANETRWISITHFEPASARLAFPCFDEPGYKAPFSITLEYHKKFTGVSNMPVKETKPHESLTDYVCTEFQESLPISTYLVAYSVNDFSHKPSTLPNGTLFRTWARPNAIDQCDYAAEFGPKVLKYYEELFGIKFPLPKIDQIAVPDFNIGAMENWGLVTYRETALLYSAEFSSLKDKQELANVVAHELAHQWFGNLVTMKWWTDLWLKEGVATYLATLCVENIHPEWRSMELESLVNLLSIFRKDSLESSHPISRPVGKVSQISESFDEISYDKGSSVLRMMLLFLGEEAFRSGLKSYLNKYAYKNAEQDNLWESLTQAAHKTGSLPKEYDIKTIMDSWTLQTGYPVINVTRNYTTRTAKLSQERYLLNTDLSRTHKGCWWVPLSYTSQAEKDFNNTAPKEWMECTETGESVPKTIQDLPGPDQWVIFNNQLSAPYKVNYDAQNWKLLIETLNSEEYQSIHVVNRAQLIDDVLYFAWTGEQDYEIALQVISYLQRERELLPWKSVFENLKLVNRIVRQTPSFGFFKSFLKKIITPVYEHLNGINDTFSSIPQQDQVLLKTMVVNWACQYQVGDCVPQALAYYRNWRSEANPDEKNPVPINVRSTVYCTSIKHGSDSDWEFLWTRYKRSNVAAEKRTILTALGCSREVWVLRRYLELIFDGKEGIRKGDSKWAFQAVAKTEVGFVLAKKYFMDNIESISAYYNQLLKSIPRLLEPLQKQIYTRKDYEEFKTFLADSQEFLKGSAEAIQQTLEIILTNVQWQERNYDQFTRAIKHLL</sequence>
<evidence type="ECO:0000256" key="7">
    <source>
        <dbReference type="ARBA" id="ARBA00022670"/>
    </source>
</evidence>
<dbReference type="InterPro" id="IPR027268">
    <property type="entry name" value="Peptidase_M4/M1_CTD_sf"/>
</dbReference>
<evidence type="ECO:0000256" key="11">
    <source>
        <dbReference type="ARBA" id="ARBA00022801"/>
    </source>
</evidence>
<organism evidence="27 28">
    <name type="scientific">Drosophila yakuba</name>
    <name type="common">Fruit fly</name>
    <dbReference type="NCBI Taxonomy" id="7245"/>
    <lineage>
        <taxon>Eukaryota</taxon>
        <taxon>Metazoa</taxon>
        <taxon>Ecdysozoa</taxon>
        <taxon>Arthropoda</taxon>
        <taxon>Hexapoda</taxon>
        <taxon>Insecta</taxon>
        <taxon>Pterygota</taxon>
        <taxon>Neoptera</taxon>
        <taxon>Endopterygota</taxon>
        <taxon>Diptera</taxon>
        <taxon>Brachycera</taxon>
        <taxon>Muscomorpha</taxon>
        <taxon>Ephydroidea</taxon>
        <taxon>Drosophilidae</taxon>
        <taxon>Drosophila</taxon>
        <taxon>Sophophora</taxon>
    </lineage>
</organism>
<accession>B4PQ45</accession>
<dbReference type="Pfam" id="PF11838">
    <property type="entry name" value="ERAP1_C"/>
    <property type="match status" value="1"/>
</dbReference>
<evidence type="ECO:0000313" key="27">
    <source>
        <dbReference type="EMBL" id="EDW98314.1"/>
    </source>
</evidence>
<keyword evidence="14 22" id="KW-0482">Metalloprotease</keyword>
<dbReference type="Gene3D" id="1.25.50.20">
    <property type="match status" value="1"/>
</dbReference>
<dbReference type="Gene3D" id="1.10.390.10">
    <property type="entry name" value="Neutral Protease Domain 2"/>
    <property type="match status" value="1"/>
</dbReference>
<feature type="binding site" evidence="20">
    <location>
        <position position="358"/>
    </location>
    <ligand>
        <name>Zn(2+)</name>
        <dbReference type="ChEBI" id="CHEBI:29105"/>
        <note>catalytic</note>
    </ligand>
</feature>
<dbReference type="EMBL" id="CM000160">
    <property type="protein sequence ID" value="EDW98314.1"/>
    <property type="molecule type" value="Genomic_DNA"/>
</dbReference>
<reference evidence="27 28" key="2">
    <citation type="journal article" date="2007" name="PLoS Biol.">
        <title>Principles of genome evolution in the Drosophila melanogaster species group.</title>
        <authorList>
            <person name="Ranz J.M."/>
            <person name="Maurin D."/>
            <person name="Chan Y.S."/>
            <person name="von Grotthuss M."/>
            <person name="Hillier L.W."/>
            <person name="Roote J."/>
            <person name="Ashburner M."/>
            <person name="Bergman C.M."/>
        </authorList>
    </citation>
    <scope>NUCLEOTIDE SEQUENCE [LARGE SCALE GENOMIC DNA]</scope>
    <source>
        <strain evidence="28">Tai18E2 / Tucson 14021-0261.01</strain>
    </source>
</reference>
<evidence type="ECO:0000256" key="18">
    <source>
        <dbReference type="ARBA" id="ARBA00023288"/>
    </source>
</evidence>
<evidence type="ECO:0000256" key="3">
    <source>
        <dbReference type="ARBA" id="ARBA00004609"/>
    </source>
</evidence>
<dbReference type="GO" id="GO:0070006">
    <property type="term" value="F:metalloaminopeptidase activity"/>
    <property type="evidence" value="ECO:0007669"/>
    <property type="project" value="TreeGrafter"/>
</dbReference>
<evidence type="ECO:0000256" key="6">
    <source>
        <dbReference type="ARBA" id="ARBA00022622"/>
    </source>
</evidence>
<evidence type="ECO:0000256" key="19">
    <source>
        <dbReference type="PIRSR" id="PIRSR634016-1"/>
    </source>
</evidence>
<dbReference type="InterPro" id="IPR001930">
    <property type="entry name" value="Peptidase_M1"/>
</dbReference>
<protein>
    <recommendedName>
        <fullName evidence="22">Aminopeptidase</fullName>
        <ecNumber evidence="22">3.4.11.-</ecNumber>
    </recommendedName>
</protein>
<dbReference type="Pfam" id="PF17900">
    <property type="entry name" value="Peptidase_M1_N"/>
    <property type="match status" value="1"/>
</dbReference>
<evidence type="ECO:0000256" key="22">
    <source>
        <dbReference type="RuleBase" id="RU364040"/>
    </source>
</evidence>
<dbReference type="GO" id="GO:0098552">
    <property type="term" value="C:side of membrane"/>
    <property type="evidence" value="ECO:0007669"/>
    <property type="project" value="UniProtKB-KW"/>
</dbReference>
<feature type="site" description="Transition state stabilizer" evidence="21">
    <location>
        <position position="421"/>
    </location>
</feature>
<evidence type="ECO:0000256" key="20">
    <source>
        <dbReference type="PIRSR" id="PIRSR634016-3"/>
    </source>
</evidence>
<dbReference type="GO" id="GO:0005886">
    <property type="term" value="C:plasma membrane"/>
    <property type="evidence" value="ECO:0007669"/>
    <property type="project" value="UniProtKB-SubCell"/>
</dbReference>
<evidence type="ECO:0000256" key="9">
    <source>
        <dbReference type="ARBA" id="ARBA00022723"/>
    </source>
</evidence>
<dbReference type="InterPro" id="IPR034016">
    <property type="entry name" value="M1_APN-typ"/>
</dbReference>
<evidence type="ECO:0000256" key="14">
    <source>
        <dbReference type="ARBA" id="ARBA00023049"/>
    </source>
</evidence>
<feature type="domain" description="Peptidase M1 membrane alanine aminopeptidase" evidence="24">
    <location>
        <begin position="263"/>
        <end position="488"/>
    </location>
</feature>
<feature type="binding site" evidence="20">
    <location>
        <position position="335"/>
    </location>
    <ligand>
        <name>Zn(2+)</name>
        <dbReference type="ChEBI" id="CHEBI:29105"/>
        <note>catalytic</note>
    </ligand>
</feature>
<dbReference type="KEGG" id="dya:Dyak_GE10462"/>
<dbReference type="FunFam" id="1.10.390.10:FF:000016">
    <property type="entry name" value="Glutamyl aminopeptidase"/>
    <property type="match status" value="1"/>
</dbReference>
<gene>
    <name evidence="27" type="primary">Dyak\GE10462</name>
    <name evidence="27" type="synonym">dyak_GLEANR_10384</name>
    <name evidence="27" type="synonym">GE10462</name>
    <name evidence="27" type="ORF">Dyak_GE10462</name>
</gene>
<dbReference type="InterPro" id="IPR045357">
    <property type="entry name" value="Aminopeptidase_N-like_N"/>
</dbReference>
<keyword evidence="5" id="KW-1003">Cell membrane</keyword>
<dbReference type="OMA" id="DKINPEW"/>
<evidence type="ECO:0000256" key="8">
    <source>
        <dbReference type="ARBA" id="ARBA00022692"/>
    </source>
</evidence>
<dbReference type="PRINTS" id="PR00756">
    <property type="entry name" value="ALADIPTASE"/>
</dbReference>
<evidence type="ECO:0000256" key="12">
    <source>
        <dbReference type="ARBA" id="ARBA00022833"/>
    </source>
</evidence>
<dbReference type="InterPro" id="IPR050344">
    <property type="entry name" value="Peptidase_M1_aminopeptidases"/>
</dbReference>
<evidence type="ECO:0000256" key="1">
    <source>
        <dbReference type="ARBA" id="ARBA00000098"/>
    </source>
</evidence>
<evidence type="ECO:0000256" key="10">
    <source>
        <dbReference type="ARBA" id="ARBA00022729"/>
    </source>
</evidence>
<keyword evidence="8" id="KW-0812">Transmembrane</keyword>
<comment type="cofactor">
    <cofactor evidence="20 22">
        <name>Zn(2+)</name>
        <dbReference type="ChEBI" id="CHEBI:29105"/>
    </cofactor>
    <text evidence="20 22">Binds 1 zinc ion per subunit.</text>
</comment>
<dbReference type="SUPFAM" id="SSF55486">
    <property type="entry name" value="Metalloproteases ('zincins'), catalytic domain"/>
    <property type="match status" value="1"/>
</dbReference>
<reference evidence="27 28" key="1">
    <citation type="journal article" date="2007" name="Nature">
        <title>Evolution of genes and genomes on the Drosophila phylogeny.</title>
        <authorList>
            <consortium name="Drosophila 12 Genomes Consortium"/>
            <person name="Clark A.G."/>
            <person name="Eisen M.B."/>
            <person name="Smith D.R."/>
            <person name="Bergman C.M."/>
            <person name="Oliver B."/>
            <person name="Markow T.A."/>
            <person name="Kaufman T.C."/>
            <person name="Kellis M."/>
            <person name="Gelbart W."/>
            <person name="Iyer V.N."/>
            <person name="Pollard D.A."/>
            <person name="Sackton T.B."/>
            <person name="Larracuente A.M."/>
            <person name="Singh N.D."/>
            <person name="Abad J.P."/>
            <person name="Abt D.N."/>
            <person name="Adryan B."/>
            <person name="Aguade M."/>
            <person name="Akashi H."/>
            <person name="Anderson W.W."/>
            <person name="Aquadro C.F."/>
            <person name="Ardell D.H."/>
            <person name="Arguello R."/>
            <person name="Artieri C.G."/>
            <person name="Barbash D.A."/>
            <person name="Barker D."/>
            <person name="Barsanti P."/>
            <person name="Batterham P."/>
            <person name="Batzoglou S."/>
            <person name="Begun D."/>
            <person name="Bhutkar A."/>
            <person name="Blanco E."/>
            <person name="Bosak S.A."/>
            <person name="Bradley R.K."/>
            <person name="Brand A.D."/>
            <person name="Brent M.R."/>
            <person name="Brooks A.N."/>
            <person name="Brown R.H."/>
            <person name="Butlin R.K."/>
            <person name="Caggese C."/>
            <person name="Calvi B.R."/>
            <person name="Bernardo de Carvalho A."/>
            <person name="Caspi A."/>
            <person name="Castrezana S."/>
            <person name="Celniker S.E."/>
            <person name="Chang J.L."/>
            <person name="Chapple C."/>
            <person name="Chatterji S."/>
            <person name="Chinwalla A."/>
            <person name="Civetta A."/>
            <person name="Clifton S.W."/>
            <person name="Comeron J.M."/>
            <person name="Costello J.C."/>
            <person name="Coyne J.A."/>
            <person name="Daub J."/>
            <person name="David R.G."/>
            <person name="Delcher A.L."/>
            <person name="Delehaunty K."/>
            <person name="Do C.B."/>
            <person name="Ebling H."/>
            <person name="Edwards K."/>
            <person name="Eickbush T."/>
            <person name="Evans J.D."/>
            <person name="Filipski A."/>
            <person name="Findeiss S."/>
            <person name="Freyhult E."/>
            <person name="Fulton L."/>
            <person name="Fulton R."/>
            <person name="Garcia A.C."/>
            <person name="Gardiner A."/>
            <person name="Garfield D.A."/>
            <person name="Garvin B.E."/>
            <person name="Gibson G."/>
            <person name="Gilbert D."/>
            <person name="Gnerre S."/>
            <person name="Godfrey J."/>
            <person name="Good R."/>
            <person name="Gotea V."/>
            <person name="Gravely B."/>
            <person name="Greenberg A.J."/>
            <person name="Griffiths-Jones S."/>
            <person name="Gross S."/>
            <person name="Guigo R."/>
            <person name="Gustafson E.A."/>
            <person name="Haerty W."/>
            <person name="Hahn M.W."/>
            <person name="Halligan D.L."/>
            <person name="Halpern A.L."/>
            <person name="Halter G.M."/>
            <person name="Han M.V."/>
            <person name="Heger A."/>
            <person name="Hillier L."/>
            <person name="Hinrichs A.S."/>
            <person name="Holmes I."/>
            <person name="Hoskins R.A."/>
            <person name="Hubisz M.J."/>
            <person name="Hultmark D."/>
            <person name="Huntley M.A."/>
            <person name="Jaffe D.B."/>
            <person name="Jagadeeshan S."/>
            <person name="Jeck W.R."/>
            <person name="Johnson J."/>
            <person name="Jones C.D."/>
            <person name="Jordan W.C."/>
            <person name="Karpen G.H."/>
            <person name="Kataoka E."/>
            <person name="Keightley P.D."/>
            <person name="Kheradpour P."/>
            <person name="Kirkness E.F."/>
            <person name="Koerich L.B."/>
            <person name="Kristiansen K."/>
            <person name="Kudrna D."/>
            <person name="Kulathinal R.J."/>
            <person name="Kumar S."/>
            <person name="Kwok R."/>
            <person name="Lander E."/>
            <person name="Langley C.H."/>
            <person name="Lapoint R."/>
            <person name="Lazzaro B.P."/>
            <person name="Lee S.J."/>
            <person name="Levesque L."/>
            <person name="Li R."/>
            <person name="Lin C.F."/>
            <person name="Lin M.F."/>
            <person name="Lindblad-Toh K."/>
            <person name="Llopart A."/>
            <person name="Long M."/>
            <person name="Low L."/>
            <person name="Lozovsky E."/>
            <person name="Lu J."/>
            <person name="Luo M."/>
            <person name="Machado C.A."/>
            <person name="Makalowski W."/>
            <person name="Marzo M."/>
            <person name="Matsuda M."/>
            <person name="Matzkin L."/>
            <person name="McAllister B."/>
            <person name="McBride C.S."/>
            <person name="McKernan B."/>
            <person name="McKernan K."/>
            <person name="Mendez-Lago M."/>
            <person name="Minx P."/>
            <person name="Mollenhauer M.U."/>
            <person name="Montooth K."/>
            <person name="Mount S.M."/>
            <person name="Mu X."/>
            <person name="Myers E."/>
            <person name="Negre B."/>
            <person name="Newfeld S."/>
            <person name="Nielsen R."/>
            <person name="Noor M.A."/>
            <person name="O'Grady P."/>
            <person name="Pachter L."/>
            <person name="Papaceit M."/>
            <person name="Parisi M.J."/>
            <person name="Parisi M."/>
            <person name="Parts L."/>
            <person name="Pedersen J.S."/>
            <person name="Pesole G."/>
            <person name="Phillippy A.M."/>
            <person name="Ponting C.P."/>
            <person name="Pop M."/>
            <person name="Porcelli D."/>
            <person name="Powell J.R."/>
            <person name="Prohaska S."/>
            <person name="Pruitt K."/>
            <person name="Puig M."/>
            <person name="Quesneville H."/>
            <person name="Ram K.R."/>
            <person name="Rand D."/>
            <person name="Rasmussen M.D."/>
            <person name="Reed L.K."/>
            <person name="Reenan R."/>
            <person name="Reily A."/>
            <person name="Remington K.A."/>
            <person name="Rieger T.T."/>
            <person name="Ritchie M.G."/>
            <person name="Robin C."/>
            <person name="Rogers Y.H."/>
            <person name="Rohde C."/>
            <person name="Rozas J."/>
            <person name="Rubenfield M.J."/>
            <person name="Ruiz A."/>
            <person name="Russo S."/>
            <person name="Salzberg S.L."/>
            <person name="Sanchez-Gracia A."/>
            <person name="Saranga D.J."/>
            <person name="Sato H."/>
            <person name="Schaeffer S.W."/>
            <person name="Schatz M.C."/>
            <person name="Schlenke T."/>
            <person name="Schwartz R."/>
            <person name="Segarra C."/>
            <person name="Singh R.S."/>
            <person name="Sirot L."/>
            <person name="Sirota M."/>
            <person name="Sisneros N.B."/>
            <person name="Smith C.D."/>
            <person name="Smith T.F."/>
            <person name="Spieth J."/>
            <person name="Stage D.E."/>
            <person name="Stark A."/>
            <person name="Stephan W."/>
            <person name="Strausberg R.L."/>
            <person name="Strempel S."/>
            <person name="Sturgill D."/>
            <person name="Sutton G."/>
            <person name="Sutton G.G."/>
            <person name="Tao W."/>
            <person name="Teichmann S."/>
            <person name="Tobari Y.N."/>
            <person name="Tomimura Y."/>
            <person name="Tsolas J.M."/>
            <person name="Valente V.L."/>
            <person name="Venter E."/>
            <person name="Venter J.C."/>
            <person name="Vicario S."/>
            <person name="Vieira F.G."/>
            <person name="Vilella A.J."/>
            <person name="Villasante A."/>
            <person name="Walenz B."/>
            <person name="Wang J."/>
            <person name="Wasserman M."/>
            <person name="Watts T."/>
            <person name="Wilson D."/>
            <person name="Wilson R.K."/>
            <person name="Wing R.A."/>
            <person name="Wolfner M.F."/>
            <person name="Wong A."/>
            <person name="Wong G.K."/>
            <person name="Wu C.I."/>
            <person name="Wu G."/>
            <person name="Yamamoto D."/>
            <person name="Yang H.P."/>
            <person name="Yang S.P."/>
            <person name="Yorke J.A."/>
            <person name="Yoshida K."/>
            <person name="Zdobnov E."/>
            <person name="Zhang P."/>
            <person name="Zhang Y."/>
            <person name="Zimin A.V."/>
            <person name="Baldwin J."/>
            <person name="Abdouelleil A."/>
            <person name="Abdulkadir J."/>
            <person name="Abebe A."/>
            <person name="Abera B."/>
            <person name="Abreu J."/>
            <person name="Acer S.C."/>
            <person name="Aftuck L."/>
            <person name="Alexander A."/>
            <person name="An P."/>
            <person name="Anderson E."/>
            <person name="Anderson S."/>
            <person name="Arachi H."/>
            <person name="Azer M."/>
            <person name="Bachantsang P."/>
            <person name="Barry A."/>
            <person name="Bayul T."/>
            <person name="Berlin A."/>
            <person name="Bessette D."/>
            <person name="Bloom T."/>
            <person name="Blye J."/>
            <person name="Boguslavskiy L."/>
            <person name="Bonnet C."/>
            <person name="Boukhgalter B."/>
            <person name="Bourzgui I."/>
            <person name="Brown A."/>
            <person name="Cahill P."/>
            <person name="Channer S."/>
            <person name="Cheshatsang Y."/>
            <person name="Chuda L."/>
            <person name="Citroen M."/>
            <person name="Collymore A."/>
            <person name="Cooke P."/>
            <person name="Costello M."/>
            <person name="D'Aco K."/>
            <person name="Daza R."/>
            <person name="De Haan G."/>
            <person name="DeGray S."/>
            <person name="DeMaso C."/>
            <person name="Dhargay N."/>
            <person name="Dooley K."/>
            <person name="Dooley E."/>
            <person name="Doricent M."/>
            <person name="Dorje P."/>
            <person name="Dorjee K."/>
            <person name="Dupes A."/>
            <person name="Elong R."/>
            <person name="Falk J."/>
            <person name="Farina A."/>
            <person name="Faro S."/>
            <person name="Ferguson D."/>
            <person name="Fisher S."/>
            <person name="Foley C.D."/>
            <person name="Franke A."/>
            <person name="Friedrich D."/>
            <person name="Gadbois L."/>
            <person name="Gearin G."/>
            <person name="Gearin C.R."/>
            <person name="Giannoukos G."/>
            <person name="Goode T."/>
            <person name="Graham J."/>
            <person name="Grandbois E."/>
            <person name="Grewal S."/>
            <person name="Gyaltsen K."/>
            <person name="Hafez N."/>
            <person name="Hagos B."/>
            <person name="Hall J."/>
            <person name="Henson C."/>
            <person name="Hollinger A."/>
            <person name="Honan T."/>
            <person name="Huard M.D."/>
            <person name="Hughes L."/>
            <person name="Hurhula B."/>
            <person name="Husby M.E."/>
            <person name="Kamat A."/>
            <person name="Kanga B."/>
            <person name="Kashin S."/>
            <person name="Khazanovich D."/>
            <person name="Kisner P."/>
            <person name="Lance K."/>
            <person name="Lara M."/>
            <person name="Lee W."/>
            <person name="Lennon N."/>
            <person name="Letendre F."/>
            <person name="LeVine R."/>
            <person name="Lipovsky A."/>
            <person name="Liu X."/>
            <person name="Liu J."/>
            <person name="Liu S."/>
            <person name="Lokyitsang T."/>
            <person name="Lokyitsang Y."/>
            <person name="Lubonja R."/>
            <person name="Lui A."/>
            <person name="MacDonald P."/>
            <person name="Magnisalis V."/>
            <person name="Maru K."/>
            <person name="Matthews C."/>
            <person name="McCusker W."/>
            <person name="McDonough S."/>
            <person name="Mehta T."/>
            <person name="Meldrim J."/>
            <person name="Meneus L."/>
            <person name="Mihai O."/>
            <person name="Mihalev A."/>
            <person name="Mihova T."/>
            <person name="Mittelman R."/>
            <person name="Mlenga V."/>
            <person name="Montmayeur A."/>
            <person name="Mulrain L."/>
            <person name="Navidi A."/>
            <person name="Naylor J."/>
            <person name="Negash T."/>
            <person name="Nguyen T."/>
            <person name="Nguyen N."/>
            <person name="Nicol R."/>
            <person name="Norbu C."/>
            <person name="Norbu N."/>
            <person name="Novod N."/>
            <person name="O'Neill B."/>
            <person name="Osman S."/>
            <person name="Markiewicz E."/>
            <person name="Oyono O.L."/>
            <person name="Patti C."/>
            <person name="Phunkhang P."/>
            <person name="Pierre F."/>
            <person name="Priest M."/>
            <person name="Raghuraman S."/>
            <person name="Rege F."/>
            <person name="Reyes R."/>
            <person name="Rise C."/>
            <person name="Rogov P."/>
            <person name="Ross K."/>
            <person name="Ryan E."/>
            <person name="Settipalli S."/>
            <person name="Shea T."/>
            <person name="Sherpa N."/>
            <person name="Shi L."/>
            <person name="Shih D."/>
            <person name="Sparrow T."/>
            <person name="Spaulding J."/>
            <person name="Stalker J."/>
            <person name="Stange-Thomann N."/>
            <person name="Stavropoulos S."/>
            <person name="Stone C."/>
            <person name="Strader C."/>
            <person name="Tesfaye S."/>
            <person name="Thomson T."/>
            <person name="Thoulutsang Y."/>
            <person name="Thoulutsang D."/>
            <person name="Topham K."/>
            <person name="Topping I."/>
            <person name="Tsamla T."/>
            <person name="Vassiliev H."/>
            <person name="Vo A."/>
            <person name="Wangchuk T."/>
            <person name="Wangdi T."/>
            <person name="Weiand M."/>
            <person name="Wilkinson J."/>
            <person name="Wilson A."/>
            <person name="Yadav S."/>
            <person name="Young G."/>
            <person name="Yu Q."/>
            <person name="Zembek L."/>
            <person name="Zhong D."/>
            <person name="Zimmer A."/>
            <person name="Zwirko Z."/>
            <person name="Jaffe D.B."/>
            <person name="Alvarez P."/>
            <person name="Brockman W."/>
            <person name="Butler J."/>
            <person name="Chin C."/>
            <person name="Gnerre S."/>
            <person name="Grabherr M."/>
            <person name="Kleber M."/>
            <person name="Mauceli E."/>
            <person name="MacCallum I."/>
        </authorList>
    </citation>
    <scope>NUCLEOTIDE SEQUENCE [LARGE SCALE GENOMIC DNA]</scope>
    <source>
        <strain evidence="28">Tai18E2 / Tucson 14021-0261.01</strain>
    </source>
</reference>
<dbReference type="FunFam" id="1.25.50.20:FF:000001">
    <property type="entry name" value="Aminopeptidase"/>
    <property type="match status" value="1"/>
</dbReference>
<dbReference type="FunFam" id="2.60.40.1910:FF:000008">
    <property type="entry name" value="Aminopeptidase"/>
    <property type="match status" value="1"/>
</dbReference>
<dbReference type="EC" id="3.4.11.-" evidence="22"/>
<dbReference type="GO" id="GO:0008270">
    <property type="term" value="F:zinc ion binding"/>
    <property type="evidence" value="ECO:0007669"/>
    <property type="project" value="UniProtKB-UniRule"/>
</dbReference>
<evidence type="ECO:0000313" key="28">
    <source>
        <dbReference type="Proteomes" id="UP000002282"/>
    </source>
</evidence>